<name>A0A5C6TX28_9SPHN</name>
<evidence type="ECO:0000256" key="2">
    <source>
        <dbReference type="ARBA" id="ARBA00034247"/>
    </source>
</evidence>
<dbReference type="EC" id="2.7.7.65" evidence="1"/>
<comment type="catalytic activity">
    <reaction evidence="2">
        <text>2 GTP = 3',3'-c-di-GMP + 2 diphosphate</text>
        <dbReference type="Rhea" id="RHEA:24898"/>
        <dbReference type="ChEBI" id="CHEBI:33019"/>
        <dbReference type="ChEBI" id="CHEBI:37565"/>
        <dbReference type="ChEBI" id="CHEBI:58805"/>
        <dbReference type="EC" id="2.7.7.65"/>
    </reaction>
</comment>
<accession>A0A5C6TX28</accession>
<evidence type="ECO:0000256" key="3">
    <source>
        <dbReference type="SAM" id="Phobius"/>
    </source>
</evidence>
<feature type="transmembrane region" description="Helical" evidence="3">
    <location>
        <begin position="98"/>
        <end position="116"/>
    </location>
</feature>
<dbReference type="NCBIfam" id="TIGR00254">
    <property type="entry name" value="GGDEF"/>
    <property type="match status" value="1"/>
</dbReference>
<protein>
    <recommendedName>
        <fullName evidence="1">diguanylate cyclase</fullName>
        <ecNumber evidence="1">2.7.7.65</ecNumber>
    </recommendedName>
</protein>
<dbReference type="PANTHER" id="PTHR45138:SF9">
    <property type="entry name" value="DIGUANYLATE CYCLASE DGCM-RELATED"/>
    <property type="match status" value="1"/>
</dbReference>
<feature type="transmembrane region" description="Helical" evidence="3">
    <location>
        <begin position="154"/>
        <end position="174"/>
    </location>
</feature>
<gene>
    <name evidence="5" type="ORF">FRZ32_12815</name>
</gene>
<evidence type="ECO:0000256" key="1">
    <source>
        <dbReference type="ARBA" id="ARBA00012528"/>
    </source>
</evidence>
<comment type="caution">
    <text evidence="5">The sequence shown here is derived from an EMBL/GenBank/DDBJ whole genome shotgun (WGS) entry which is preliminary data.</text>
</comment>
<feature type="transmembrane region" description="Helical" evidence="3">
    <location>
        <begin position="128"/>
        <end position="148"/>
    </location>
</feature>
<dbReference type="InterPro" id="IPR029787">
    <property type="entry name" value="Nucleotide_cyclase"/>
</dbReference>
<dbReference type="FunFam" id="3.30.70.270:FF:000001">
    <property type="entry name" value="Diguanylate cyclase domain protein"/>
    <property type="match status" value="1"/>
</dbReference>
<feature type="transmembrane region" description="Helical" evidence="3">
    <location>
        <begin position="38"/>
        <end position="58"/>
    </location>
</feature>
<organism evidence="5 6">
    <name type="scientific">Allosphingosinicella ginsenosidimutans</name>
    <dbReference type="NCBI Taxonomy" id="1176539"/>
    <lineage>
        <taxon>Bacteria</taxon>
        <taxon>Pseudomonadati</taxon>
        <taxon>Pseudomonadota</taxon>
        <taxon>Alphaproteobacteria</taxon>
        <taxon>Sphingomonadales</taxon>
        <taxon>Sphingomonadaceae</taxon>
        <taxon>Allosphingosinicella</taxon>
    </lineage>
</organism>
<feature type="domain" description="GGDEF" evidence="4">
    <location>
        <begin position="285"/>
        <end position="416"/>
    </location>
</feature>
<keyword evidence="6" id="KW-1185">Reference proteome</keyword>
<keyword evidence="3" id="KW-0812">Transmembrane</keyword>
<dbReference type="GO" id="GO:0043709">
    <property type="term" value="P:cell adhesion involved in single-species biofilm formation"/>
    <property type="evidence" value="ECO:0007669"/>
    <property type="project" value="TreeGrafter"/>
</dbReference>
<dbReference type="GO" id="GO:0052621">
    <property type="term" value="F:diguanylate cyclase activity"/>
    <property type="evidence" value="ECO:0007669"/>
    <property type="project" value="UniProtKB-EC"/>
</dbReference>
<reference evidence="5 6" key="1">
    <citation type="journal article" date="2015" name="J. Microbiol.">
        <title>Sphingosinicella ginsenosidimutans sp. nov., with ginsenoside converting activity.</title>
        <authorList>
            <person name="Kim J.K."/>
            <person name="Kang M.S."/>
            <person name="Park S.C."/>
            <person name="Kim K.M."/>
            <person name="Choi K."/>
            <person name="Yoon M.H."/>
            <person name="Im W.T."/>
        </authorList>
    </citation>
    <scope>NUCLEOTIDE SEQUENCE [LARGE SCALE GENOMIC DNA]</scope>
    <source>
        <strain evidence="5 6">BS-11</strain>
    </source>
</reference>
<evidence type="ECO:0000313" key="5">
    <source>
        <dbReference type="EMBL" id="TXC64455.1"/>
    </source>
</evidence>
<proteinExistence type="predicted"/>
<dbReference type="InterPro" id="IPR043128">
    <property type="entry name" value="Rev_trsase/Diguanyl_cyclase"/>
</dbReference>
<evidence type="ECO:0000313" key="6">
    <source>
        <dbReference type="Proteomes" id="UP000321249"/>
    </source>
</evidence>
<feature type="transmembrane region" description="Helical" evidence="3">
    <location>
        <begin position="224"/>
        <end position="245"/>
    </location>
</feature>
<dbReference type="Pfam" id="PF00990">
    <property type="entry name" value="GGDEF"/>
    <property type="match status" value="1"/>
</dbReference>
<dbReference type="CDD" id="cd01949">
    <property type="entry name" value="GGDEF"/>
    <property type="match status" value="1"/>
</dbReference>
<keyword evidence="3" id="KW-1133">Transmembrane helix</keyword>
<feature type="transmembrane region" description="Helical" evidence="3">
    <location>
        <begin position="186"/>
        <end position="204"/>
    </location>
</feature>
<dbReference type="Proteomes" id="UP000321249">
    <property type="component" value="Unassembled WGS sequence"/>
</dbReference>
<feature type="transmembrane region" description="Helical" evidence="3">
    <location>
        <begin position="70"/>
        <end position="92"/>
    </location>
</feature>
<dbReference type="EMBL" id="VOQQ01000001">
    <property type="protein sequence ID" value="TXC64455.1"/>
    <property type="molecule type" value="Genomic_DNA"/>
</dbReference>
<dbReference type="InterPro" id="IPR050469">
    <property type="entry name" value="Diguanylate_Cyclase"/>
</dbReference>
<dbReference type="SMART" id="SM00267">
    <property type="entry name" value="GGDEF"/>
    <property type="match status" value="1"/>
</dbReference>
<sequence length="425" mass="44851">MIGSRTMPQGRRRCGVCQASRLRDGKLGHPKTRNMSQVGLILCALVVVSAVLGLVQLLAWKMLGKRRHALIWACCYGVATVQWCGNIAGSLLAPRNPIIWLVLTALALSTAILSTLGYRARAGMRLGAVPLFCAGAAATVATGITGFFHLTGLMIAIVPLFASVVLPLGALALLKGKSPPNLAEYCNAAALCLFASFEFVVGLAGLSDGIGGTERSIALYNRLLFAGIPALFVATGLLATFLQAADLANEMEKRAAIDPLTGALNRRGFAEAAVVRIEAARRLDLPLSVLVLDVDRFKAVNDRFGHAAGDAVLARVARFIADELGELDVLGRLGGEEFGIILANTSARRALKMADRLREGIGDLAPDLNSPAVTASFGVATMQPGEDAIETLINRADRALYAAKAAGRDRVRMAEEDRLLIATAA</sequence>
<keyword evidence="3" id="KW-0472">Membrane</keyword>
<dbReference type="GO" id="GO:1902201">
    <property type="term" value="P:negative regulation of bacterial-type flagellum-dependent cell motility"/>
    <property type="evidence" value="ECO:0007669"/>
    <property type="project" value="TreeGrafter"/>
</dbReference>
<evidence type="ECO:0000259" key="4">
    <source>
        <dbReference type="PROSITE" id="PS50887"/>
    </source>
</evidence>
<dbReference type="Gene3D" id="3.30.70.270">
    <property type="match status" value="1"/>
</dbReference>
<dbReference type="PANTHER" id="PTHR45138">
    <property type="entry name" value="REGULATORY COMPONENTS OF SENSORY TRANSDUCTION SYSTEM"/>
    <property type="match status" value="1"/>
</dbReference>
<dbReference type="GO" id="GO:0005886">
    <property type="term" value="C:plasma membrane"/>
    <property type="evidence" value="ECO:0007669"/>
    <property type="project" value="TreeGrafter"/>
</dbReference>
<dbReference type="PROSITE" id="PS50887">
    <property type="entry name" value="GGDEF"/>
    <property type="match status" value="1"/>
</dbReference>
<dbReference type="AlphaFoldDB" id="A0A5C6TX28"/>
<dbReference type="SUPFAM" id="SSF55073">
    <property type="entry name" value="Nucleotide cyclase"/>
    <property type="match status" value="1"/>
</dbReference>
<dbReference type="InterPro" id="IPR000160">
    <property type="entry name" value="GGDEF_dom"/>
</dbReference>